<reference evidence="5 6" key="1">
    <citation type="submission" date="2024-09" db="EMBL/GenBank/DDBJ databases">
        <title>Rethinking Asexuality: The Enigmatic Case of Functional Sexual Genes in Lepraria (Stereocaulaceae).</title>
        <authorList>
            <person name="Doellman M."/>
            <person name="Sun Y."/>
            <person name="Barcenas-Pena A."/>
            <person name="Lumbsch H.T."/>
            <person name="Grewe F."/>
        </authorList>
    </citation>
    <scope>NUCLEOTIDE SEQUENCE [LARGE SCALE GENOMIC DNA]</scope>
    <source>
        <strain evidence="5 6">Mercado 3170</strain>
    </source>
</reference>
<dbReference type="PANTHER" id="PTHR15350:SF5">
    <property type="entry name" value="COP9 SIGNALOSOME COMPLEX SUBUNIT 7"/>
    <property type="match status" value="1"/>
</dbReference>
<evidence type="ECO:0000256" key="2">
    <source>
        <dbReference type="ARBA" id="ARBA00022790"/>
    </source>
</evidence>
<dbReference type="InterPro" id="IPR045237">
    <property type="entry name" value="COPS7/eIF3m"/>
</dbReference>
<dbReference type="EMBL" id="JBEFKJ010000026">
    <property type="protein sequence ID" value="KAL2039259.1"/>
    <property type="molecule type" value="Genomic_DNA"/>
</dbReference>
<dbReference type="Proteomes" id="UP001590950">
    <property type="component" value="Unassembled WGS sequence"/>
</dbReference>
<protein>
    <recommendedName>
        <fullName evidence="4">PCI domain-containing protein</fullName>
    </recommendedName>
</protein>
<sequence>MAANMDQTQQKALNALEPFILLSKSANSPRAAADLVTQATSAPNTFVFAELLQTPNIQSLQTASEEYARYLTLLQIFAWGTWSDYTANLNLPKLTLPQETKLRQLSLLSLCTSPTNLTYVHLLSALDLPTVRALEDLVISTIYSGLLNAKLDTLSQRVDVSSVAPLRDLKPGSIPTMVSTFEDWDSRCVSVLADLEDQIREVKRKASNQRQRQAAHDLAVMKAMGEGGEGKGKGQLGKRGGGQEEGEEMDVDQEGGGRTRGAKRGGAKFGGLGGLGRKFGPNH</sequence>
<feature type="compositionally biased region" description="Gly residues" evidence="3">
    <location>
        <begin position="267"/>
        <end position="277"/>
    </location>
</feature>
<keyword evidence="6" id="KW-1185">Reference proteome</keyword>
<evidence type="ECO:0000256" key="3">
    <source>
        <dbReference type="SAM" id="MobiDB-lite"/>
    </source>
</evidence>
<feature type="domain" description="PCI" evidence="4">
    <location>
        <begin position="1"/>
        <end position="165"/>
    </location>
</feature>
<dbReference type="PROSITE" id="PS50250">
    <property type="entry name" value="PCI"/>
    <property type="match status" value="1"/>
</dbReference>
<evidence type="ECO:0000256" key="1">
    <source>
        <dbReference type="ARBA" id="ARBA00008482"/>
    </source>
</evidence>
<feature type="compositionally biased region" description="Acidic residues" evidence="3">
    <location>
        <begin position="244"/>
        <end position="253"/>
    </location>
</feature>
<gene>
    <name evidence="5" type="ORF">N7G274_007927</name>
</gene>
<name>A0ABR4A3G0_9LECA</name>
<dbReference type="PANTHER" id="PTHR15350">
    <property type="entry name" value="COP9 SIGNALOSOME COMPLEX SUBUNIT 7/DENDRITIC CELL PROTEIN GA17"/>
    <property type="match status" value="1"/>
</dbReference>
<comment type="similarity">
    <text evidence="1">Belongs to the CSN7/EIF3M family. CSN7 subfamily.</text>
</comment>
<comment type="caution">
    <text evidence="5">The sequence shown here is derived from an EMBL/GenBank/DDBJ whole genome shotgun (WGS) entry which is preliminary data.</text>
</comment>
<keyword evidence="2" id="KW-0736">Signalosome</keyword>
<dbReference type="InterPro" id="IPR000717">
    <property type="entry name" value="PCI_dom"/>
</dbReference>
<proteinExistence type="inferred from homology"/>
<evidence type="ECO:0000259" key="4">
    <source>
        <dbReference type="PROSITE" id="PS50250"/>
    </source>
</evidence>
<evidence type="ECO:0000313" key="6">
    <source>
        <dbReference type="Proteomes" id="UP001590950"/>
    </source>
</evidence>
<dbReference type="SMART" id="SM00088">
    <property type="entry name" value="PINT"/>
    <property type="match status" value="1"/>
</dbReference>
<organism evidence="5 6">
    <name type="scientific">Stereocaulon virgatum</name>
    <dbReference type="NCBI Taxonomy" id="373712"/>
    <lineage>
        <taxon>Eukaryota</taxon>
        <taxon>Fungi</taxon>
        <taxon>Dikarya</taxon>
        <taxon>Ascomycota</taxon>
        <taxon>Pezizomycotina</taxon>
        <taxon>Lecanoromycetes</taxon>
        <taxon>OSLEUM clade</taxon>
        <taxon>Lecanoromycetidae</taxon>
        <taxon>Lecanorales</taxon>
        <taxon>Lecanorineae</taxon>
        <taxon>Stereocaulaceae</taxon>
        <taxon>Stereocaulon</taxon>
    </lineage>
</organism>
<evidence type="ECO:0000313" key="5">
    <source>
        <dbReference type="EMBL" id="KAL2039259.1"/>
    </source>
</evidence>
<dbReference type="Pfam" id="PF01399">
    <property type="entry name" value="PCI"/>
    <property type="match status" value="1"/>
</dbReference>
<dbReference type="Pfam" id="PF22061">
    <property type="entry name" value="CSN7_HB_subdom"/>
    <property type="match status" value="1"/>
</dbReference>
<feature type="region of interest" description="Disordered" evidence="3">
    <location>
        <begin position="225"/>
        <end position="283"/>
    </location>
</feature>
<accession>A0ABR4A3G0</accession>